<gene>
    <name evidence="1" type="ORF">KFK09_028411</name>
</gene>
<evidence type="ECO:0000313" key="1">
    <source>
        <dbReference type="EMBL" id="KAI0488574.1"/>
    </source>
</evidence>
<comment type="caution">
    <text evidence="1">The sequence shown here is derived from an EMBL/GenBank/DDBJ whole genome shotgun (WGS) entry which is preliminary data.</text>
</comment>
<name>A0A8T3A1V1_DENNO</name>
<organism evidence="1 2">
    <name type="scientific">Dendrobium nobile</name>
    <name type="common">Orchid</name>
    <dbReference type="NCBI Taxonomy" id="94219"/>
    <lineage>
        <taxon>Eukaryota</taxon>
        <taxon>Viridiplantae</taxon>
        <taxon>Streptophyta</taxon>
        <taxon>Embryophyta</taxon>
        <taxon>Tracheophyta</taxon>
        <taxon>Spermatophyta</taxon>
        <taxon>Magnoliopsida</taxon>
        <taxon>Liliopsida</taxon>
        <taxon>Asparagales</taxon>
        <taxon>Orchidaceae</taxon>
        <taxon>Epidendroideae</taxon>
        <taxon>Malaxideae</taxon>
        <taxon>Dendrobiinae</taxon>
        <taxon>Dendrobium</taxon>
    </lineage>
</organism>
<reference evidence="1" key="1">
    <citation type="journal article" date="2022" name="Front. Genet.">
        <title>Chromosome-Scale Assembly of the Dendrobium nobile Genome Provides Insights Into the Molecular Mechanism of the Biosynthesis of the Medicinal Active Ingredient of Dendrobium.</title>
        <authorList>
            <person name="Xu Q."/>
            <person name="Niu S.-C."/>
            <person name="Li K.-L."/>
            <person name="Zheng P.-J."/>
            <person name="Zhang X.-J."/>
            <person name="Jia Y."/>
            <person name="Liu Y."/>
            <person name="Niu Y.-X."/>
            <person name="Yu L.-H."/>
            <person name="Chen D.-F."/>
            <person name="Zhang G.-Q."/>
        </authorList>
    </citation>
    <scope>NUCLEOTIDE SEQUENCE</scope>
    <source>
        <tissue evidence="1">Leaf</tissue>
    </source>
</reference>
<dbReference type="AlphaFoldDB" id="A0A8T3A1V1"/>
<dbReference type="EMBL" id="JAGYWB010000019">
    <property type="protein sequence ID" value="KAI0488574.1"/>
    <property type="molecule type" value="Genomic_DNA"/>
</dbReference>
<dbReference type="Proteomes" id="UP000829196">
    <property type="component" value="Unassembled WGS sequence"/>
</dbReference>
<evidence type="ECO:0000313" key="2">
    <source>
        <dbReference type="Proteomes" id="UP000829196"/>
    </source>
</evidence>
<keyword evidence="2" id="KW-1185">Reference proteome</keyword>
<accession>A0A8T3A1V1</accession>
<proteinExistence type="predicted"/>
<sequence length="59" mass="6728">MAWDLACLEASAQGGVMRLCGYAAVDREGVWLQELVHERFWRACKVCRVEFCVVESFDS</sequence>
<protein>
    <submittedName>
        <fullName evidence="1">Uncharacterized protein</fullName>
    </submittedName>
</protein>